<accession>A0AAN7NWU6</accession>
<reference evidence="2" key="1">
    <citation type="submission" date="2023-01" db="EMBL/GenBank/DDBJ databases">
        <title>Key to firefly adult light organ development and bioluminescence: homeobox transcription factors regulate luciferase expression and transportation to peroxisome.</title>
        <authorList>
            <person name="Fu X."/>
        </authorList>
    </citation>
    <scope>NUCLEOTIDE SEQUENCE [LARGE SCALE GENOMIC DNA]</scope>
</reference>
<name>A0AAN7NWU6_9COLE</name>
<protein>
    <submittedName>
        <fullName evidence="1">Uncharacterized protein</fullName>
    </submittedName>
</protein>
<dbReference type="PANTHER" id="PTHR10773:SF19">
    <property type="match status" value="1"/>
</dbReference>
<dbReference type="Proteomes" id="UP001353858">
    <property type="component" value="Unassembled WGS sequence"/>
</dbReference>
<dbReference type="EMBL" id="JARPUR010000008">
    <property type="protein sequence ID" value="KAK4871722.1"/>
    <property type="molecule type" value="Genomic_DNA"/>
</dbReference>
<gene>
    <name evidence="1" type="ORF">RN001_015846</name>
</gene>
<organism evidence="1 2">
    <name type="scientific">Aquatica leii</name>
    <dbReference type="NCBI Taxonomy" id="1421715"/>
    <lineage>
        <taxon>Eukaryota</taxon>
        <taxon>Metazoa</taxon>
        <taxon>Ecdysozoa</taxon>
        <taxon>Arthropoda</taxon>
        <taxon>Hexapoda</taxon>
        <taxon>Insecta</taxon>
        <taxon>Pterygota</taxon>
        <taxon>Neoptera</taxon>
        <taxon>Endopterygota</taxon>
        <taxon>Coleoptera</taxon>
        <taxon>Polyphaga</taxon>
        <taxon>Elateriformia</taxon>
        <taxon>Elateroidea</taxon>
        <taxon>Lampyridae</taxon>
        <taxon>Luciolinae</taxon>
        <taxon>Aquatica</taxon>
    </lineage>
</organism>
<evidence type="ECO:0000313" key="1">
    <source>
        <dbReference type="EMBL" id="KAK4871722.1"/>
    </source>
</evidence>
<dbReference type="PANTHER" id="PTHR10773">
    <property type="entry name" value="DNA-DIRECTED RNA POLYMERASES I, II, AND III SUBUNIT RPABC2"/>
    <property type="match status" value="1"/>
</dbReference>
<dbReference type="AlphaFoldDB" id="A0AAN7NWU6"/>
<evidence type="ECO:0000313" key="2">
    <source>
        <dbReference type="Proteomes" id="UP001353858"/>
    </source>
</evidence>
<comment type="caution">
    <text evidence="1">The sequence shown here is derived from an EMBL/GenBank/DDBJ whole genome shotgun (WGS) entry which is preliminary data.</text>
</comment>
<proteinExistence type="predicted"/>
<keyword evidence="2" id="KW-1185">Reference proteome</keyword>
<sequence length="256" mass="29843">MKKKSIKKFVESLKCTESHYCRSNTPHRLYLPCYSNIKKLWNIYNVQAENKLEARHCYFRRYFNTHYNVGFGTPQTDLCSKCLQFKENIKHCTDPTLKLELITNHKIHKLQAKSFYEMLKRDDPETAVFSFDYEKNIPLPELPDQQAYFSMQLSKTNVTCFVWTEAERPKSSNEIASAVHHTLTHFTFSEQIKTVRLFCDGCGGQNKNSTFMGMISNWIKCSAPSQIKQCVVIFPVVGHSYIPPDRVFGNIEKDVR</sequence>